<proteinExistence type="predicted"/>
<organism evidence="2 3">
    <name type="scientific">Rhodococcus xishaensis</name>
    <dbReference type="NCBI Taxonomy" id="2487364"/>
    <lineage>
        <taxon>Bacteria</taxon>
        <taxon>Bacillati</taxon>
        <taxon>Actinomycetota</taxon>
        <taxon>Actinomycetes</taxon>
        <taxon>Mycobacteriales</taxon>
        <taxon>Nocardiaceae</taxon>
        <taxon>Rhodococcus</taxon>
    </lineage>
</organism>
<dbReference type="Proteomes" id="UP000283479">
    <property type="component" value="Unassembled WGS sequence"/>
</dbReference>
<dbReference type="EMBL" id="RKLO01000001">
    <property type="protein sequence ID" value="RVW05304.1"/>
    <property type="molecule type" value="Genomic_DNA"/>
</dbReference>
<reference evidence="2 3" key="1">
    <citation type="submission" date="2018-11" db="EMBL/GenBank/DDBJ databases">
        <title>Rhodococcus spongicola sp. nov. and Rhodococcus xishaensis sp. nov. from marine sponges.</title>
        <authorList>
            <person name="Li L."/>
            <person name="Lin H.W."/>
        </authorList>
    </citation>
    <scope>NUCLEOTIDE SEQUENCE [LARGE SCALE GENOMIC DNA]</scope>
    <source>
        <strain evidence="2 3">LHW51113</strain>
    </source>
</reference>
<evidence type="ECO:0000313" key="3">
    <source>
        <dbReference type="Proteomes" id="UP000283479"/>
    </source>
</evidence>
<dbReference type="AlphaFoldDB" id="A0A3S3B829"/>
<keyword evidence="1" id="KW-0812">Transmembrane</keyword>
<protein>
    <submittedName>
        <fullName evidence="2">Uncharacterized protein</fullName>
    </submittedName>
</protein>
<evidence type="ECO:0000256" key="1">
    <source>
        <dbReference type="SAM" id="Phobius"/>
    </source>
</evidence>
<keyword evidence="3" id="KW-1185">Reference proteome</keyword>
<feature type="transmembrane region" description="Helical" evidence="1">
    <location>
        <begin position="20"/>
        <end position="40"/>
    </location>
</feature>
<keyword evidence="1" id="KW-1133">Transmembrane helix</keyword>
<keyword evidence="1" id="KW-0472">Membrane</keyword>
<accession>A0A3S3B829</accession>
<gene>
    <name evidence="2" type="ORF">EGT50_01385</name>
</gene>
<comment type="caution">
    <text evidence="2">The sequence shown here is derived from an EMBL/GenBank/DDBJ whole genome shotgun (WGS) entry which is preliminary data.</text>
</comment>
<name>A0A3S3B829_9NOCA</name>
<sequence length="66" mass="6638">MSEQSDPAESPAVPNLLGTVLWWATLMLVVAVVPAFAALVLMGSVTLAVTIGLMSAGGVSLAAPMI</sequence>
<evidence type="ECO:0000313" key="2">
    <source>
        <dbReference type="EMBL" id="RVW05304.1"/>
    </source>
</evidence>